<dbReference type="SUPFAM" id="SSF53335">
    <property type="entry name" value="S-adenosyl-L-methionine-dependent methyltransferases"/>
    <property type="match status" value="1"/>
</dbReference>
<sequence length="264" mass="27643">MPLVDPPASFPAVVARLRAAGCVFAEEEAELLLAEARSAAELEHLLERRAGGEPLEYVLGWALFSGLRIHVEPGVFVPRRRTEALVRESAGLAEAGAIVVDLCCGTGAVGAALLSARPGLGLDLISADLDPVAVRCARVNLPGRTVVEGDLFAPLPADLRGRIALLLVNAPYVPTRSIERMPPEARVHEHRLALDGGTDGLDVQRRVAAAAAGWLAPGGSLLIETSARQAPVTSALFARNGLVPRSAHHEDVDGTVVIGTRPSA</sequence>
<dbReference type="InterPro" id="IPR022446">
    <property type="entry name" value="MeTrfrase_put"/>
</dbReference>
<dbReference type="PANTHER" id="PTHR18895">
    <property type="entry name" value="HEMK METHYLTRANSFERASE"/>
    <property type="match status" value="1"/>
</dbReference>
<dbReference type="Pfam" id="PF05175">
    <property type="entry name" value="MTS"/>
    <property type="match status" value="1"/>
</dbReference>
<evidence type="ECO:0000313" key="2">
    <source>
        <dbReference type="EMBL" id="WBM81099.1"/>
    </source>
</evidence>
<accession>A0ABY7NFT6</accession>
<proteinExistence type="predicted"/>
<dbReference type="InterPro" id="IPR029063">
    <property type="entry name" value="SAM-dependent_MTases_sf"/>
</dbReference>
<dbReference type="InterPro" id="IPR050320">
    <property type="entry name" value="N5-glutamine_MTase"/>
</dbReference>
<reference evidence="2 3" key="1">
    <citation type="submission" date="2021-05" db="EMBL/GenBank/DDBJ databases">
        <authorList>
            <person name="Kumar R."/>
            <person name="Kumar A."/>
            <person name="Mukhia S."/>
        </authorList>
    </citation>
    <scope>NUCLEOTIDE SEQUENCE [LARGE SCALE GENOMIC DNA]</scope>
    <source>
        <strain evidence="2 3">ERMR7:08</strain>
    </source>
</reference>
<organism evidence="2 3">
    <name type="scientific">Cryobacterium breve</name>
    <dbReference type="NCBI Taxonomy" id="1259258"/>
    <lineage>
        <taxon>Bacteria</taxon>
        <taxon>Bacillati</taxon>
        <taxon>Actinomycetota</taxon>
        <taxon>Actinomycetes</taxon>
        <taxon>Micrococcales</taxon>
        <taxon>Microbacteriaceae</taxon>
        <taxon>Cryobacterium</taxon>
    </lineage>
</organism>
<dbReference type="EMBL" id="CP075584">
    <property type="protein sequence ID" value="WBM81099.1"/>
    <property type="molecule type" value="Genomic_DNA"/>
</dbReference>
<protein>
    <recommendedName>
        <fullName evidence="1">Methyltransferase small domain-containing protein</fullName>
    </recommendedName>
</protein>
<name>A0ABY7NFT6_9MICO</name>
<dbReference type="Gene3D" id="1.10.8.10">
    <property type="entry name" value="DNA helicase RuvA subunit, C-terminal domain"/>
    <property type="match status" value="1"/>
</dbReference>
<dbReference type="PANTHER" id="PTHR18895:SF74">
    <property type="entry name" value="MTRF1L RELEASE FACTOR GLUTAMINE METHYLTRANSFERASE"/>
    <property type="match status" value="1"/>
</dbReference>
<evidence type="ECO:0000313" key="3">
    <source>
        <dbReference type="Proteomes" id="UP001212421"/>
    </source>
</evidence>
<keyword evidence="3" id="KW-1185">Reference proteome</keyword>
<dbReference type="NCBIfam" id="TIGR03704">
    <property type="entry name" value="PrmC_rel_meth"/>
    <property type="match status" value="1"/>
</dbReference>
<dbReference type="RefSeq" id="WP_281535837.1">
    <property type="nucleotide sequence ID" value="NZ_CP075584.1"/>
</dbReference>
<gene>
    <name evidence="2" type="ORF">KIV56_07645</name>
</gene>
<dbReference type="InterPro" id="IPR007848">
    <property type="entry name" value="Small_mtfrase_dom"/>
</dbReference>
<evidence type="ECO:0000259" key="1">
    <source>
        <dbReference type="Pfam" id="PF05175"/>
    </source>
</evidence>
<dbReference type="Gene3D" id="3.40.50.150">
    <property type="entry name" value="Vaccinia Virus protein VP39"/>
    <property type="match status" value="1"/>
</dbReference>
<dbReference type="CDD" id="cd02440">
    <property type="entry name" value="AdoMet_MTases"/>
    <property type="match status" value="1"/>
</dbReference>
<feature type="domain" description="Methyltransferase small" evidence="1">
    <location>
        <begin position="70"/>
        <end position="149"/>
    </location>
</feature>
<dbReference type="Proteomes" id="UP001212421">
    <property type="component" value="Chromosome"/>
</dbReference>